<dbReference type="InterPro" id="IPR029063">
    <property type="entry name" value="SAM-dependent_MTases_sf"/>
</dbReference>
<dbReference type="GO" id="GO:0032259">
    <property type="term" value="P:methylation"/>
    <property type="evidence" value="ECO:0007669"/>
    <property type="project" value="UniProtKB-KW"/>
</dbReference>
<sequence length="365" mass="40078">MSDTPLEKEIRRLIEVAGPMPVARYMTLCLTHPQHGYYVTRDPFGAGGDFTTAPEISQIFGELLGLWALSVWRILGEPDVIRLVEMGPGRGTMMRDALRAAKVLPNFRSALSVHMVEVSPTLERTQRHTLREIELPISWHRHLLEVPEGPTIILANEYIDALPVHQVVRQDTGWHERVIGLDANGDFALGLAPDALPQFDRFLPQKIKDAPVGSIFEWRNDLDVLDISRRVVRNGAALIIDYGHTQSDVGETLQAVNEHEFAHPLSAPGEIDITAHVDFYALGQAAESMGASVQGPVTQAHFLTELGIEPRAHALRKNATPEQAEAITTAVARLTESGKTGMGDLFKVMAICDPKLGPLPGMVPA</sequence>
<dbReference type="EMBL" id="CP021112">
    <property type="protein sequence ID" value="ARP99985.1"/>
    <property type="molecule type" value="Genomic_DNA"/>
</dbReference>
<dbReference type="RefSeq" id="WP_086088388.1">
    <property type="nucleotide sequence ID" value="NZ_CP021112.1"/>
</dbReference>
<evidence type="ECO:0000256" key="1">
    <source>
        <dbReference type="ARBA" id="ARBA00022603"/>
    </source>
</evidence>
<dbReference type="GO" id="GO:0035243">
    <property type="term" value="F:protein-arginine omega-N symmetric methyltransferase activity"/>
    <property type="evidence" value="ECO:0007669"/>
    <property type="project" value="TreeGrafter"/>
</dbReference>
<keyword evidence="1 3" id="KW-0489">Methyltransferase</keyword>
<keyword evidence="4" id="KW-1185">Reference proteome</keyword>
<dbReference type="AlphaFoldDB" id="A0A1W6ZRS8"/>
<keyword evidence="2 3" id="KW-0808">Transferase</keyword>
<dbReference type="SUPFAM" id="SSF53335">
    <property type="entry name" value="S-adenosyl-L-methionine-dependent methyltransferases"/>
    <property type="match status" value="1"/>
</dbReference>
<dbReference type="STRING" id="1235591.CAK95_13490"/>
<dbReference type="InterPro" id="IPR003788">
    <property type="entry name" value="NDUFAF7"/>
</dbReference>
<dbReference type="PANTHER" id="PTHR12049">
    <property type="entry name" value="PROTEIN ARGININE METHYLTRANSFERASE NDUFAF7, MITOCHONDRIAL"/>
    <property type="match status" value="1"/>
</dbReference>
<dbReference type="KEGG" id="psin:CAK95_13490"/>
<gene>
    <name evidence="3" type="ORF">CAK95_13490</name>
</gene>
<dbReference type="InterPro" id="IPR038375">
    <property type="entry name" value="NDUFAF7_sf"/>
</dbReference>
<dbReference type="Proteomes" id="UP000194137">
    <property type="component" value="Chromosome"/>
</dbReference>
<dbReference type="Gene3D" id="3.40.50.12710">
    <property type="match status" value="1"/>
</dbReference>
<evidence type="ECO:0000313" key="3">
    <source>
        <dbReference type="EMBL" id="ARP99985.1"/>
    </source>
</evidence>
<dbReference type="Pfam" id="PF02636">
    <property type="entry name" value="Methyltransf_28"/>
    <property type="match status" value="1"/>
</dbReference>
<evidence type="ECO:0000256" key="2">
    <source>
        <dbReference type="ARBA" id="ARBA00022679"/>
    </source>
</evidence>
<accession>A0A1W6ZRS8</accession>
<evidence type="ECO:0000313" key="4">
    <source>
        <dbReference type="Proteomes" id="UP000194137"/>
    </source>
</evidence>
<organism evidence="3 4">
    <name type="scientific">Pseudorhodoplanes sinuspersici</name>
    <dbReference type="NCBI Taxonomy" id="1235591"/>
    <lineage>
        <taxon>Bacteria</taxon>
        <taxon>Pseudomonadati</taxon>
        <taxon>Pseudomonadota</taxon>
        <taxon>Alphaproteobacteria</taxon>
        <taxon>Hyphomicrobiales</taxon>
        <taxon>Pseudorhodoplanes</taxon>
    </lineage>
</organism>
<proteinExistence type="predicted"/>
<name>A0A1W6ZRS8_9HYPH</name>
<dbReference type="PANTHER" id="PTHR12049:SF7">
    <property type="entry name" value="PROTEIN ARGININE METHYLTRANSFERASE NDUFAF7, MITOCHONDRIAL"/>
    <property type="match status" value="1"/>
</dbReference>
<dbReference type="OrthoDB" id="9794208at2"/>
<protein>
    <submittedName>
        <fullName evidence="3">Methyltransferase</fullName>
    </submittedName>
</protein>
<reference evidence="3 4" key="1">
    <citation type="submission" date="2017-05" db="EMBL/GenBank/DDBJ databases">
        <title>Full genome sequence of Pseudorhodoplanes sinuspersici.</title>
        <authorList>
            <person name="Dastgheib S.M.M."/>
            <person name="Shavandi M."/>
            <person name="Tirandaz H."/>
        </authorList>
    </citation>
    <scope>NUCLEOTIDE SEQUENCE [LARGE SCALE GENOMIC DNA]</scope>
    <source>
        <strain evidence="3 4">RIPI110</strain>
    </source>
</reference>